<gene>
    <name evidence="1" type="ORF">Ccrd_024775</name>
</gene>
<dbReference type="EMBL" id="LEKV01005722">
    <property type="protein sequence ID" value="KVH87910.1"/>
    <property type="molecule type" value="Genomic_DNA"/>
</dbReference>
<comment type="caution">
    <text evidence="1">The sequence shown here is derived from an EMBL/GenBank/DDBJ whole genome shotgun (WGS) entry which is preliminary data.</text>
</comment>
<dbReference type="AlphaFoldDB" id="A0A124SAM2"/>
<dbReference type="Gramene" id="KVH87910">
    <property type="protein sequence ID" value="KVH87910"/>
    <property type="gene ID" value="Ccrd_024775"/>
</dbReference>
<protein>
    <submittedName>
        <fullName evidence="1">Uncharacterized protein</fullName>
    </submittedName>
</protein>
<sequence>MLALTRLHPVAFRPSSPSVTVAVAVHLPPSPSPSPFLSVAASVGGRRSPSPSPTVSVALRRPPSPSPFVALRLRSSPFVAVRLRSSPFVSLRRRSSPSVSVAVAFVSVAASVAASVGQQIDLIVQLDGPPVHLHNTDYHNLETKPPERRLHRTPLDLRLSSSLGEEAEGWILKIG</sequence>
<proteinExistence type="predicted"/>
<reference evidence="1 2" key="1">
    <citation type="journal article" date="2016" name="Sci. Rep.">
        <title>The genome sequence of the outbreeding globe artichoke constructed de novo incorporating a phase-aware low-pass sequencing strategy of F1 progeny.</title>
        <authorList>
            <person name="Scaglione D."/>
            <person name="Reyes-Chin-Wo S."/>
            <person name="Acquadro A."/>
            <person name="Froenicke L."/>
            <person name="Portis E."/>
            <person name="Beitel C."/>
            <person name="Tirone M."/>
            <person name="Mauro R."/>
            <person name="Lo Monaco A."/>
            <person name="Mauromicale G."/>
            <person name="Faccioli P."/>
            <person name="Cattivelli L."/>
            <person name="Rieseberg L."/>
            <person name="Michelmore R."/>
            <person name="Lanteri S."/>
        </authorList>
    </citation>
    <scope>NUCLEOTIDE SEQUENCE [LARGE SCALE GENOMIC DNA]</scope>
    <source>
        <strain evidence="1">2C</strain>
    </source>
</reference>
<evidence type="ECO:0000313" key="2">
    <source>
        <dbReference type="Proteomes" id="UP000243975"/>
    </source>
</evidence>
<organism evidence="1 2">
    <name type="scientific">Cynara cardunculus var. scolymus</name>
    <name type="common">Globe artichoke</name>
    <name type="synonym">Cynara scolymus</name>
    <dbReference type="NCBI Taxonomy" id="59895"/>
    <lineage>
        <taxon>Eukaryota</taxon>
        <taxon>Viridiplantae</taxon>
        <taxon>Streptophyta</taxon>
        <taxon>Embryophyta</taxon>
        <taxon>Tracheophyta</taxon>
        <taxon>Spermatophyta</taxon>
        <taxon>Magnoliopsida</taxon>
        <taxon>eudicotyledons</taxon>
        <taxon>Gunneridae</taxon>
        <taxon>Pentapetalae</taxon>
        <taxon>asterids</taxon>
        <taxon>campanulids</taxon>
        <taxon>Asterales</taxon>
        <taxon>Asteraceae</taxon>
        <taxon>Carduoideae</taxon>
        <taxon>Cardueae</taxon>
        <taxon>Carduinae</taxon>
        <taxon>Cynara</taxon>
    </lineage>
</organism>
<evidence type="ECO:0000313" key="1">
    <source>
        <dbReference type="EMBL" id="KVH87910.1"/>
    </source>
</evidence>
<accession>A0A124SAM2</accession>
<name>A0A124SAM2_CYNCS</name>
<dbReference type="Proteomes" id="UP000243975">
    <property type="component" value="Unassembled WGS sequence"/>
</dbReference>
<keyword evidence="2" id="KW-1185">Reference proteome</keyword>